<name>A0A7W9QCD5_9ACTN</name>
<evidence type="ECO:0000256" key="1">
    <source>
        <dbReference type="SAM" id="MobiDB-lite"/>
    </source>
</evidence>
<dbReference type="AlphaFoldDB" id="A0A7W9QCD5"/>
<organism evidence="2 3">
    <name type="scientific">Streptomyces zagrosensis</name>
    <dbReference type="NCBI Taxonomy" id="1042984"/>
    <lineage>
        <taxon>Bacteria</taxon>
        <taxon>Bacillati</taxon>
        <taxon>Actinomycetota</taxon>
        <taxon>Actinomycetes</taxon>
        <taxon>Kitasatosporales</taxon>
        <taxon>Streptomycetaceae</taxon>
        <taxon>Streptomyces</taxon>
    </lineage>
</organism>
<keyword evidence="3" id="KW-1185">Reference proteome</keyword>
<proteinExistence type="predicted"/>
<feature type="region of interest" description="Disordered" evidence="1">
    <location>
        <begin position="1"/>
        <end position="35"/>
    </location>
</feature>
<gene>
    <name evidence="2" type="ORF">FHS42_004756</name>
</gene>
<protein>
    <submittedName>
        <fullName evidence="2">Uncharacterized protein</fullName>
    </submittedName>
</protein>
<sequence>MLCRRGRTIPEPSSGGKPRTRRTNFAEDVLFDPTD</sequence>
<evidence type="ECO:0000313" key="3">
    <source>
        <dbReference type="Proteomes" id="UP000588098"/>
    </source>
</evidence>
<dbReference type="EMBL" id="JACHJL010000012">
    <property type="protein sequence ID" value="MBB5937675.1"/>
    <property type="molecule type" value="Genomic_DNA"/>
</dbReference>
<evidence type="ECO:0000313" key="2">
    <source>
        <dbReference type="EMBL" id="MBB5937675.1"/>
    </source>
</evidence>
<accession>A0A7W9QCD5</accession>
<reference evidence="2 3" key="1">
    <citation type="submission" date="2020-08" db="EMBL/GenBank/DDBJ databases">
        <title>Genomic Encyclopedia of Type Strains, Phase III (KMG-III): the genomes of soil and plant-associated and newly described type strains.</title>
        <authorList>
            <person name="Whitman W."/>
        </authorList>
    </citation>
    <scope>NUCLEOTIDE SEQUENCE [LARGE SCALE GENOMIC DNA]</scope>
    <source>
        <strain evidence="2 3">CECT 8305</strain>
    </source>
</reference>
<comment type="caution">
    <text evidence="2">The sequence shown here is derived from an EMBL/GenBank/DDBJ whole genome shotgun (WGS) entry which is preliminary data.</text>
</comment>
<dbReference type="Proteomes" id="UP000588098">
    <property type="component" value="Unassembled WGS sequence"/>
</dbReference>